<dbReference type="RefSeq" id="WP_071487982.1">
    <property type="nucleotide sequence ID" value="NZ_CP089519.1"/>
</dbReference>
<proteinExistence type="predicted"/>
<dbReference type="AlphaFoldDB" id="A0A1H0K6K7"/>
<reference evidence="1 3" key="1">
    <citation type="submission" date="2016-08" db="EMBL/GenBank/DDBJ databases">
        <title>Draft genome sequence of the type strain of Pseudomonas extremorientalis LMG 19695T isolated from drinking water reservoir.</title>
        <authorList>
            <person name="Tambong J.T."/>
        </authorList>
    </citation>
    <scope>NUCLEOTIDE SEQUENCE [LARGE SCALE GENOMIC DNA]</scope>
    <source>
        <strain evidence="1 3">LMG 19695</strain>
    </source>
</reference>
<name>A0A1H0K6K7_9PSED</name>
<accession>A0A1H0K6K7</accession>
<dbReference type="PANTHER" id="PTHR37625:SF4">
    <property type="entry name" value="OUTER MEMBRANE LIPOPROTEIN"/>
    <property type="match status" value="1"/>
</dbReference>
<evidence type="ECO:0000313" key="4">
    <source>
        <dbReference type="Proteomes" id="UP000182654"/>
    </source>
</evidence>
<dbReference type="EMBL" id="MDGK01000003">
    <property type="protein sequence ID" value="OIN13682.1"/>
    <property type="molecule type" value="Genomic_DNA"/>
</dbReference>
<dbReference type="Proteomes" id="UP000182654">
    <property type="component" value="Chromosome I"/>
</dbReference>
<evidence type="ECO:0000313" key="3">
    <source>
        <dbReference type="Proteomes" id="UP000181686"/>
    </source>
</evidence>
<keyword evidence="4" id="KW-1185">Reference proteome</keyword>
<evidence type="ECO:0000313" key="2">
    <source>
        <dbReference type="EMBL" id="SDO51497.1"/>
    </source>
</evidence>
<dbReference type="Proteomes" id="UP000181686">
    <property type="component" value="Unassembled WGS sequence"/>
</dbReference>
<dbReference type="InterPro" id="IPR038706">
    <property type="entry name" value="Type_VI_SciN-like_sf"/>
</dbReference>
<dbReference type="Gene3D" id="2.60.40.4150">
    <property type="entry name" value="Type VI secretion system, lipoprotein SciN"/>
    <property type="match status" value="1"/>
</dbReference>
<reference evidence="2 4" key="2">
    <citation type="submission" date="2016-10" db="EMBL/GenBank/DDBJ databases">
        <authorList>
            <person name="Varghese N."/>
            <person name="Submissions S."/>
        </authorList>
    </citation>
    <scope>NUCLEOTIDE SEQUENCE [LARGE SCALE GENOMIC DNA]</scope>
    <source>
        <strain evidence="2 4">BS2774</strain>
    </source>
</reference>
<dbReference type="InterPro" id="IPR017734">
    <property type="entry name" value="T6SS_SciN"/>
</dbReference>
<sequence>MIGRSRIAVSFTLLLLGLLAGCSTLSPFSTLTKLDLTLTASDEVNPDLHGRPSPVVVQLLELRHPVAFENADFFSLYGRAEQALPKDWVSGEELELRPGERLALKLSVEPRSRYVGVLAAYRDLPHVQWRWVLPLAPGQLTRADIVLDQTGIRMAAPQPDRTED</sequence>
<dbReference type="EMBL" id="LT629708">
    <property type="protein sequence ID" value="SDO51497.1"/>
    <property type="molecule type" value="Genomic_DNA"/>
</dbReference>
<evidence type="ECO:0000313" key="1">
    <source>
        <dbReference type="EMBL" id="OIN13682.1"/>
    </source>
</evidence>
<protein>
    <submittedName>
        <fullName evidence="2">Type VI secretion system protein VasD</fullName>
    </submittedName>
    <submittedName>
        <fullName evidence="1">Type VI secretion system-associated lipoprotein</fullName>
    </submittedName>
</protein>
<dbReference type="Pfam" id="PF12790">
    <property type="entry name" value="T6SS-SciN"/>
    <property type="match status" value="1"/>
</dbReference>
<keyword evidence="1" id="KW-0449">Lipoprotein</keyword>
<dbReference type="PANTHER" id="PTHR37625">
    <property type="entry name" value="OUTER MEMBRANE LIPOPROTEIN-RELATED"/>
    <property type="match status" value="1"/>
</dbReference>
<dbReference type="PROSITE" id="PS51257">
    <property type="entry name" value="PROKAR_LIPOPROTEIN"/>
    <property type="match status" value="1"/>
</dbReference>
<gene>
    <name evidence="1" type="ORF">BFN10_00595</name>
    <name evidence="2" type="ORF">SAMN04490184_0751</name>
</gene>
<organism evidence="1 3">
    <name type="scientific">Pseudomonas extremorientalis</name>
    <dbReference type="NCBI Taxonomy" id="169669"/>
    <lineage>
        <taxon>Bacteria</taxon>
        <taxon>Pseudomonadati</taxon>
        <taxon>Pseudomonadota</taxon>
        <taxon>Gammaproteobacteria</taxon>
        <taxon>Pseudomonadales</taxon>
        <taxon>Pseudomonadaceae</taxon>
        <taxon>Pseudomonas</taxon>
    </lineage>
</organism>
<dbReference type="NCBIfam" id="TIGR03352">
    <property type="entry name" value="VI_chp_3"/>
    <property type="match status" value="1"/>
</dbReference>